<evidence type="ECO:0000313" key="6">
    <source>
        <dbReference type="Proteomes" id="UP000033202"/>
    </source>
</evidence>
<keyword evidence="3" id="KW-0547">Nucleotide-binding</keyword>
<comment type="similarity">
    <text evidence="3 4">Belongs to the bacterial glucokinase family.</text>
</comment>
<dbReference type="PANTHER" id="PTHR47690:SF1">
    <property type="entry name" value="GLUCOKINASE"/>
    <property type="match status" value="1"/>
</dbReference>
<dbReference type="RefSeq" id="WP_174436020.1">
    <property type="nucleotide sequence ID" value="NZ_BBWU01000003.1"/>
</dbReference>
<keyword evidence="1 3" id="KW-0808">Transferase</keyword>
<evidence type="ECO:0000313" key="5">
    <source>
        <dbReference type="EMBL" id="GAO38069.1"/>
    </source>
</evidence>
<dbReference type="EC" id="2.7.1.2" evidence="3"/>
<dbReference type="InterPro" id="IPR043129">
    <property type="entry name" value="ATPase_NBD"/>
</dbReference>
<evidence type="ECO:0000256" key="2">
    <source>
        <dbReference type="ARBA" id="ARBA00022777"/>
    </source>
</evidence>
<dbReference type="Pfam" id="PF02685">
    <property type="entry name" value="Glucokinase"/>
    <property type="match status" value="1"/>
</dbReference>
<comment type="caution">
    <text evidence="5">The sequence shown here is derived from an EMBL/GenBank/DDBJ whole genome shotgun (WGS) entry which is preliminary data.</text>
</comment>
<comment type="subcellular location">
    <subcellularLocation>
        <location evidence="3">Cytoplasm</location>
    </subcellularLocation>
</comment>
<keyword evidence="6" id="KW-1185">Reference proteome</keyword>
<dbReference type="Gene3D" id="3.30.420.40">
    <property type="match status" value="1"/>
</dbReference>
<dbReference type="GO" id="GO:0004340">
    <property type="term" value="F:glucokinase activity"/>
    <property type="evidence" value="ECO:0007669"/>
    <property type="project" value="UniProtKB-UniRule"/>
</dbReference>
<dbReference type="PANTHER" id="PTHR47690">
    <property type="entry name" value="GLUCOKINASE"/>
    <property type="match status" value="1"/>
</dbReference>
<dbReference type="GO" id="GO:0005524">
    <property type="term" value="F:ATP binding"/>
    <property type="evidence" value="ECO:0007669"/>
    <property type="project" value="UniProtKB-UniRule"/>
</dbReference>
<dbReference type="GO" id="GO:0005829">
    <property type="term" value="C:cytosol"/>
    <property type="evidence" value="ECO:0007669"/>
    <property type="project" value="TreeGrafter"/>
</dbReference>
<dbReference type="Gene3D" id="3.40.367.20">
    <property type="match status" value="1"/>
</dbReference>
<dbReference type="EMBL" id="BBWU01000003">
    <property type="protein sequence ID" value="GAO38069.1"/>
    <property type="molecule type" value="Genomic_DNA"/>
</dbReference>
<protein>
    <recommendedName>
        <fullName evidence="3">Glucokinase</fullName>
        <ecNumber evidence="3">2.7.1.2</ecNumber>
    </recommendedName>
    <alternativeName>
        <fullName evidence="3">Glucose kinase</fullName>
    </alternativeName>
</protein>
<dbReference type="GO" id="GO:0006096">
    <property type="term" value="P:glycolytic process"/>
    <property type="evidence" value="ECO:0007669"/>
    <property type="project" value="UniProtKB-UniRule"/>
</dbReference>
<reference evidence="5 6" key="1">
    <citation type="submission" date="2015-04" db="EMBL/GenBank/DDBJ databases">
        <title>Whole genome shotgun sequence of Sphingomonas changbaiensis NBRC 104936.</title>
        <authorList>
            <person name="Katano-Makiyama Y."/>
            <person name="Hosoyama A."/>
            <person name="Hashimoto M."/>
            <person name="Noguchi M."/>
            <person name="Tsuchikane K."/>
            <person name="Ohji S."/>
            <person name="Yamazoe A."/>
            <person name="Ichikawa N."/>
            <person name="Kimura A."/>
            <person name="Fujita N."/>
        </authorList>
    </citation>
    <scope>NUCLEOTIDE SEQUENCE [LARGE SCALE GENOMIC DNA]</scope>
    <source>
        <strain evidence="5 6">NBRC 104936</strain>
    </source>
</reference>
<dbReference type="AlphaFoldDB" id="A0A0E9MKK7"/>
<dbReference type="CDD" id="cd24008">
    <property type="entry name" value="ASKHA_NBD_GLK"/>
    <property type="match status" value="1"/>
</dbReference>
<dbReference type="HAMAP" id="MF_00524">
    <property type="entry name" value="Glucokinase"/>
    <property type="match status" value="1"/>
</dbReference>
<proteinExistence type="inferred from homology"/>
<dbReference type="NCBIfam" id="TIGR00749">
    <property type="entry name" value="glk"/>
    <property type="match status" value="1"/>
</dbReference>
<dbReference type="InterPro" id="IPR050201">
    <property type="entry name" value="Bacterial_glucokinase"/>
</dbReference>
<evidence type="ECO:0000256" key="4">
    <source>
        <dbReference type="RuleBase" id="RU004046"/>
    </source>
</evidence>
<keyword evidence="3" id="KW-0324">Glycolysis</keyword>
<sequence length="317" mass="32374">MEIVAVDIGGTHARFAIAEIGRGGVRLGAETVLRTGDFTGLAEAWQAFGQSAGRPLPAAAGIAIAAPVEGETIKLTNNAWVLRPATLHAELGVEHVTLVNDFAAVAYAVSVCEDAQLAHVCGPDVPLPRNGPVSIVGPGTGLGVALLLRGPDGDQVIATEGGHIGFAPGDAIEDRLLARLRARYGRVSVERTASGAGLADIHAELAGDDGPIDDRSLWGRALAGEDLDAVAALDRFCAILGAAAGDIALAQGANAVVIAGGLGLRLAQHLPHSAFVARFRAKGRFEARMAALPVRLITHAQPGLLGAAAAFAAQHTR</sequence>
<evidence type="ECO:0000256" key="1">
    <source>
        <dbReference type="ARBA" id="ARBA00022679"/>
    </source>
</evidence>
<evidence type="ECO:0000256" key="3">
    <source>
        <dbReference type="HAMAP-Rule" id="MF_00524"/>
    </source>
</evidence>
<dbReference type="SUPFAM" id="SSF53067">
    <property type="entry name" value="Actin-like ATPase domain"/>
    <property type="match status" value="1"/>
</dbReference>
<dbReference type="Proteomes" id="UP000033202">
    <property type="component" value="Unassembled WGS sequence"/>
</dbReference>
<organism evidence="5 6">
    <name type="scientific">Sphingomonas changbaiensis NBRC 104936</name>
    <dbReference type="NCBI Taxonomy" id="1219043"/>
    <lineage>
        <taxon>Bacteria</taxon>
        <taxon>Pseudomonadati</taxon>
        <taxon>Pseudomonadota</taxon>
        <taxon>Alphaproteobacteria</taxon>
        <taxon>Sphingomonadales</taxon>
        <taxon>Sphingomonadaceae</taxon>
        <taxon>Sphingomonas</taxon>
    </lineage>
</organism>
<gene>
    <name evidence="3 5" type="primary">glk</name>
    <name evidence="5" type="ORF">SCH01S_03_00430</name>
</gene>
<keyword evidence="3" id="KW-0963">Cytoplasm</keyword>
<name>A0A0E9MKK7_9SPHN</name>
<dbReference type="GO" id="GO:0005536">
    <property type="term" value="F:D-glucose binding"/>
    <property type="evidence" value="ECO:0007669"/>
    <property type="project" value="InterPro"/>
</dbReference>
<feature type="binding site" evidence="3">
    <location>
        <begin position="6"/>
        <end position="11"/>
    </location>
    <ligand>
        <name>ATP</name>
        <dbReference type="ChEBI" id="CHEBI:30616"/>
    </ligand>
</feature>
<comment type="catalytic activity">
    <reaction evidence="3">
        <text>D-glucose + ATP = D-glucose 6-phosphate + ADP + H(+)</text>
        <dbReference type="Rhea" id="RHEA:17825"/>
        <dbReference type="ChEBI" id="CHEBI:4167"/>
        <dbReference type="ChEBI" id="CHEBI:15378"/>
        <dbReference type="ChEBI" id="CHEBI:30616"/>
        <dbReference type="ChEBI" id="CHEBI:61548"/>
        <dbReference type="ChEBI" id="CHEBI:456216"/>
        <dbReference type="EC" id="2.7.1.2"/>
    </reaction>
</comment>
<keyword evidence="3" id="KW-0067">ATP-binding</keyword>
<keyword evidence="2 3" id="KW-0418">Kinase</keyword>
<accession>A0A0E9MKK7</accession>
<dbReference type="InterPro" id="IPR003836">
    <property type="entry name" value="Glucokinase"/>
</dbReference>
<dbReference type="STRING" id="1219043.SCH01S_03_00430"/>